<organism evidence="1 2">
    <name type="scientific">Pseudarcicella hirudinis</name>
    <dbReference type="NCBI Taxonomy" id="1079859"/>
    <lineage>
        <taxon>Bacteria</taxon>
        <taxon>Pseudomonadati</taxon>
        <taxon>Bacteroidota</taxon>
        <taxon>Cytophagia</taxon>
        <taxon>Cytophagales</taxon>
        <taxon>Flectobacillaceae</taxon>
        <taxon>Pseudarcicella</taxon>
    </lineage>
</organism>
<dbReference type="RefSeq" id="WP_092011430.1">
    <property type="nucleotide sequence ID" value="NZ_FOXH01000001.1"/>
</dbReference>
<reference evidence="1 2" key="1">
    <citation type="submission" date="2016-10" db="EMBL/GenBank/DDBJ databases">
        <authorList>
            <person name="de Groot N.N."/>
        </authorList>
    </citation>
    <scope>NUCLEOTIDE SEQUENCE [LARGE SCALE GENOMIC DNA]</scope>
    <source>
        <strain evidence="2">E92,LMG 26720,CCM 7988</strain>
    </source>
</reference>
<gene>
    <name evidence="1" type="ORF">SAMN04515674_101460</name>
</gene>
<dbReference type="Proteomes" id="UP000199306">
    <property type="component" value="Unassembled WGS sequence"/>
</dbReference>
<name>A0A1I5MV13_9BACT</name>
<evidence type="ECO:0000313" key="2">
    <source>
        <dbReference type="Proteomes" id="UP000199306"/>
    </source>
</evidence>
<dbReference type="AlphaFoldDB" id="A0A1I5MV13"/>
<sequence>MSQHLKLILSNATESCVAVLFPGVAKDINGPGNYMSDSAFKAHPGNLELTAKAFSGKQQIKIDDLITYLNQVGNFNIENILVLANNGENQNPVERFALTEFNPFSDPAEVEIEFDLKTGKTAEGRYFDMYQLRNPIVLSPLTVLAVCLKGSSSDIEIIFNYGGQGDLGIPEQETRIL</sequence>
<keyword evidence="2" id="KW-1185">Reference proteome</keyword>
<evidence type="ECO:0000313" key="1">
    <source>
        <dbReference type="EMBL" id="SFP13368.1"/>
    </source>
</evidence>
<dbReference type="EMBL" id="FOXH01000001">
    <property type="protein sequence ID" value="SFP13368.1"/>
    <property type="molecule type" value="Genomic_DNA"/>
</dbReference>
<dbReference type="STRING" id="1079859.SAMN04515674_101460"/>
<proteinExistence type="predicted"/>
<protein>
    <submittedName>
        <fullName evidence="1">Uncharacterized protein</fullName>
    </submittedName>
</protein>
<accession>A0A1I5MV13</accession>